<evidence type="ECO:0000313" key="2">
    <source>
        <dbReference type="Proteomes" id="UP000798662"/>
    </source>
</evidence>
<name>A0ACC3C2K9_PYRYE</name>
<comment type="caution">
    <text evidence="1">The sequence shown here is derived from an EMBL/GenBank/DDBJ whole genome shotgun (WGS) entry which is preliminary data.</text>
</comment>
<evidence type="ECO:0000313" key="1">
    <source>
        <dbReference type="EMBL" id="KAK1864526.1"/>
    </source>
</evidence>
<gene>
    <name evidence="1" type="ORF">I4F81_007072</name>
</gene>
<dbReference type="EMBL" id="CM020619">
    <property type="protein sequence ID" value="KAK1864526.1"/>
    <property type="molecule type" value="Genomic_DNA"/>
</dbReference>
<sequence length="278" mass="29227">MDALLPWPCPPSTSAAAIQQAARAPYGRGAAAVVDVDAWACWRIPTSDLSFGNTVTWPTALEALLDELRSLLGVGGPVGAALRDLLVYGAGGQFAAHTDTAAEEGGQLGTLEVKLPAAHDGGSLVVHHHGQSLTTAPEGVGAAATLAHLTWAAFYCDCQHQLSALVARCSSARAKAVAAGTVQDRCKHHSEWHWCGARADQTPCGLEYDEEQHWQWVDGTEDADVVPDKSRSSASWIISTQTAATTGGPSRAATRRSSTRASASSSRPRAAATTRRRR</sequence>
<protein>
    <submittedName>
        <fullName evidence="1">Uncharacterized protein</fullName>
    </submittedName>
</protein>
<proteinExistence type="predicted"/>
<accession>A0ACC3C2K9</accession>
<organism evidence="1 2">
    <name type="scientific">Pyropia yezoensis</name>
    <name type="common">Susabi-nori</name>
    <name type="synonym">Porphyra yezoensis</name>
    <dbReference type="NCBI Taxonomy" id="2788"/>
    <lineage>
        <taxon>Eukaryota</taxon>
        <taxon>Rhodophyta</taxon>
        <taxon>Bangiophyceae</taxon>
        <taxon>Bangiales</taxon>
        <taxon>Bangiaceae</taxon>
        <taxon>Pyropia</taxon>
    </lineage>
</organism>
<reference evidence="1" key="1">
    <citation type="submission" date="2019-11" db="EMBL/GenBank/DDBJ databases">
        <title>Nori genome reveals adaptations in red seaweeds to the harsh intertidal environment.</title>
        <authorList>
            <person name="Wang D."/>
            <person name="Mao Y."/>
        </authorList>
    </citation>
    <scope>NUCLEOTIDE SEQUENCE</scope>
    <source>
        <tissue evidence="1">Gametophyte</tissue>
    </source>
</reference>
<dbReference type="Proteomes" id="UP000798662">
    <property type="component" value="Chromosome 2"/>
</dbReference>
<keyword evidence="2" id="KW-1185">Reference proteome</keyword>